<gene>
    <name evidence="1" type="ORF">L6773_01790</name>
</gene>
<accession>A0ABS9K8U6</accession>
<name>A0ABS9K8U6_9BACT</name>
<reference evidence="1" key="2">
    <citation type="submission" date="2024-05" db="EMBL/GenBank/DDBJ databases">
        <title>Rhodohalobacter halophilus gen. nov., sp. nov., a moderately halophilic member of the family Balneolaceae.</title>
        <authorList>
            <person name="Xia J."/>
        </authorList>
    </citation>
    <scope>NUCLEOTIDE SEQUENCE</scope>
    <source>
        <strain evidence="1">WB101</strain>
    </source>
</reference>
<comment type="caution">
    <text evidence="1">The sequence shown here is derived from an EMBL/GenBank/DDBJ whole genome shotgun (WGS) entry which is preliminary data.</text>
</comment>
<keyword evidence="2" id="KW-1185">Reference proteome</keyword>
<sequence>MKITIKYFGVIAEEAGKTEEVLELDSDDIDVEFLKDHCFSKYSLSDTKSIQVAVNQNMGASGPLQDGDEVAFLPPFSGG</sequence>
<dbReference type="InterPro" id="IPR012675">
    <property type="entry name" value="Beta-grasp_dom_sf"/>
</dbReference>
<organism evidence="1 2">
    <name type="scientific">Rhodohalobacter sulfatireducens</name>
    <dbReference type="NCBI Taxonomy" id="2911366"/>
    <lineage>
        <taxon>Bacteria</taxon>
        <taxon>Pseudomonadati</taxon>
        <taxon>Balneolota</taxon>
        <taxon>Balneolia</taxon>
        <taxon>Balneolales</taxon>
        <taxon>Balneolaceae</taxon>
        <taxon>Rhodohalobacter</taxon>
    </lineage>
</organism>
<dbReference type="EMBL" id="JAKLWS010000001">
    <property type="protein sequence ID" value="MCG2587279.1"/>
    <property type="molecule type" value="Genomic_DNA"/>
</dbReference>
<dbReference type="InterPro" id="IPR003749">
    <property type="entry name" value="ThiS/MoaD-like"/>
</dbReference>
<reference evidence="1" key="1">
    <citation type="submission" date="2022-01" db="EMBL/GenBank/DDBJ databases">
        <authorList>
            <person name="Wang Y."/>
        </authorList>
    </citation>
    <scope>NUCLEOTIDE SEQUENCE</scope>
    <source>
        <strain evidence="1">WB101</strain>
    </source>
</reference>
<proteinExistence type="predicted"/>
<evidence type="ECO:0000313" key="2">
    <source>
        <dbReference type="Proteomes" id="UP001165366"/>
    </source>
</evidence>
<dbReference type="InterPro" id="IPR016155">
    <property type="entry name" value="Mopterin_synth/thiamin_S_b"/>
</dbReference>
<protein>
    <submittedName>
        <fullName evidence="1">MoaD/ThiS family protein</fullName>
    </submittedName>
</protein>
<dbReference type="CDD" id="cd00754">
    <property type="entry name" value="Ubl_MoaD"/>
    <property type="match status" value="1"/>
</dbReference>
<dbReference type="Gene3D" id="3.10.20.30">
    <property type="match status" value="1"/>
</dbReference>
<dbReference type="Pfam" id="PF02597">
    <property type="entry name" value="ThiS"/>
    <property type="match status" value="1"/>
</dbReference>
<dbReference type="RefSeq" id="WP_237852120.1">
    <property type="nucleotide sequence ID" value="NZ_JAKLWS010000001.1"/>
</dbReference>
<dbReference type="Proteomes" id="UP001165366">
    <property type="component" value="Unassembled WGS sequence"/>
</dbReference>
<dbReference type="SUPFAM" id="SSF54285">
    <property type="entry name" value="MoaD/ThiS"/>
    <property type="match status" value="1"/>
</dbReference>
<evidence type="ECO:0000313" key="1">
    <source>
        <dbReference type="EMBL" id="MCG2587279.1"/>
    </source>
</evidence>